<name>A0A1G8Y6M4_9BACT</name>
<keyword evidence="4" id="KW-0732">Signal</keyword>
<accession>A0A1G8Y6M4</accession>
<dbReference type="RefSeq" id="WP_089678728.1">
    <property type="nucleotide sequence ID" value="NZ_FNFO01000001.1"/>
</dbReference>
<dbReference type="Pfam" id="PF00703">
    <property type="entry name" value="Glyco_hydro_2"/>
    <property type="match status" value="1"/>
</dbReference>
<dbReference type="InterPro" id="IPR051913">
    <property type="entry name" value="GH2_Domain-Containing"/>
</dbReference>
<dbReference type="PANTHER" id="PTHR42732:SF1">
    <property type="entry name" value="BETA-MANNOSIDASE"/>
    <property type="match status" value="1"/>
</dbReference>
<dbReference type="InterPro" id="IPR036156">
    <property type="entry name" value="Beta-gal/glucu_dom_sf"/>
</dbReference>
<dbReference type="EMBL" id="FNFO01000001">
    <property type="protein sequence ID" value="SDJ98466.1"/>
    <property type="molecule type" value="Genomic_DNA"/>
</dbReference>
<feature type="chain" id="PRO_5011793094" evidence="4">
    <location>
        <begin position="23"/>
        <end position="946"/>
    </location>
</feature>
<dbReference type="SUPFAM" id="SSF51445">
    <property type="entry name" value="(Trans)glycosidases"/>
    <property type="match status" value="1"/>
</dbReference>
<evidence type="ECO:0000256" key="4">
    <source>
        <dbReference type="SAM" id="SignalP"/>
    </source>
</evidence>
<evidence type="ECO:0000313" key="8">
    <source>
        <dbReference type="Proteomes" id="UP000198510"/>
    </source>
</evidence>
<dbReference type="InterPro" id="IPR013783">
    <property type="entry name" value="Ig-like_fold"/>
</dbReference>
<dbReference type="InterPro" id="IPR006102">
    <property type="entry name" value="Ig-like_GH2"/>
</dbReference>
<keyword evidence="8" id="KW-1185">Reference proteome</keyword>
<protein>
    <submittedName>
        <fullName evidence="7">Glycosyl hydrolases family 2</fullName>
    </submittedName>
</protein>
<dbReference type="SUPFAM" id="SSF49785">
    <property type="entry name" value="Galactose-binding domain-like"/>
    <property type="match status" value="1"/>
</dbReference>
<evidence type="ECO:0000256" key="3">
    <source>
        <dbReference type="ARBA" id="ARBA00023295"/>
    </source>
</evidence>
<sequence>MNVRFPLVALFFCLLLQVRAQSADPRRIDLAGTWAFRIDSLDEGVAQQWFRHTLDDRITLPGSMTTNGKGNPISVATPWMASLMDSAWFFAPEYAPYRQPGQVKIPFWLQPDTYYQGAAWYQRAVDIPPDWQGTFVELMFERSHWETTLWVDSIQVGMRNSLGTPHRFDLSGYLTPGPHRLTVRIDNRVKDFDVGPNSHSISDHTQGNWNGLVGELALVSRPSLHLDALHVFPDVAHNQIVVRTRVLNPARQKGSVTLELSATAEAGASVPPLQQDVTLAGDTTDVELVYPMGDAPLLWDEFQPNLYTLRAQLRHRNKSLEERSTPFGMREFAREGTQFTINGKPTFLRGTLECAIFPETGYPPTDEAAWRRIFEICRSYGLNHLRFHSWTPPEAAFAAADRLGFYLQVECSSWANQGATIGDGGGLDRYIWEESARVVNEYGNHPSFCLMAYGNEPSGPQHVAYLTDFVQRWQAKDHRRLYTTGAGWPVVAESDFNSTSDPRIQHWGEGLKSIINSQPPRSDYDWADVIKDWKQPTVSHEIGQWCVYPDFKEIARYDGPLKAKNFEIFQATLADHGMAALADSFLLASGKLQTLCYKADIEAALRTPGFGGFQLLDLHDFPGQGTALVGVLNPFWEEKGYVTAAEYSAFCNATVPLVRLPKMIYQNSETLEVPVQIAHFGAAPLTNVTPTWELRDASGQVRFQGSLPTTTVPLGNAFSLGTIQQSLATVDQPGAWTLAVTVGGHRNTWDLFVYPAERPEVGKKVLVTQQLDAAAQKKLRKGGRVLLTLAPGALRPEAGGDIPIGFSSIFWNTAWTNGQPPHSLGLLCDPAHPAFAAFPTAYHSNWQWWDAMRHGQAIRLDSLPGDVRPLLRVIDDWVTARPLGLLFECNVGKGKLLVSGIDLLTDQAQRPEAQQLLYSLRRYMEGEGFRPAATLQPEAIQHLLKE</sequence>
<gene>
    <name evidence="7" type="ORF">SAMN05421823_101584</name>
</gene>
<dbReference type="AlphaFoldDB" id="A0A1G8Y6M4"/>
<dbReference type="PANTHER" id="PTHR42732">
    <property type="entry name" value="BETA-GALACTOSIDASE"/>
    <property type="match status" value="1"/>
</dbReference>
<dbReference type="Gene3D" id="2.60.40.10">
    <property type="entry name" value="Immunoglobulins"/>
    <property type="match status" value="1"/>
</dbReference>
<feature type="signal peptide" evidence="4">
    <location>
        <begin position="1"/>
        <end position="22"/>
    </location>
</feature>
<evidence type="ECO:0000313" key="7">
    <source>
        <dbReference type="EMBL" id="SDJ98466.1"/>
    </source>
</evidence>
<feature type="domain" description="Glycosyl hydrolases family 2 sugar binding" evidence="6">
    <location>
        <begin position="30"/>
        <end position="221"/>
    </location>
</feature>
<organism evidence="7 8">
    <name type="scientific">Catalinimonas alkaloidigena</name>
    <dbReference type="NCBI Taxonomy" id="1075417"/>
    <lineage>
        <taxon>Bacteria</taxon>
        <taxon>Pseudomonadati</taxon>
        <taxon>Bacteroidota</taxon>
        <taxon>Cytophagia</taxon>
        <taxon>Cytophagales</taxon>
        <taxon>Catalimonadaceae</taxon>
        <taxon>Catalinimonas</taxon>
    </lineage>
</organism>
<reference evidence="7 8" key="1">
    <citation type="submission" date="2016-10" db="EMBL/GenBank/DDBJ databases">
        <authorList>
            <person name="de Groot N.N."/>
        </authorList>
    </citation>
    <scope>NUCLEOTIDE SEQUENCE [LARGE SCALE GENOMIC DNA]</scope>
    <source>
        <strain evidence="7 8">DSM 25186</strain>
    </source>
</reference>
<dbReference type="InterPro" id="IPR006104">
    <property type="entry name" value="Glyco_hydro_2_N"/>
</dbReference>
<dbReference type="Gene3D" id="3.20.20.80">
    <property type="entry name" value="Glycosidases"/>
    <property type="match status" value="1"/>
</dbReference>
<evidence type="ECO:0000256" key="2">
    <source>
        <dbReference type="ARBA" id="ARBA00022801"/>
    </source>
</evidence>
<comment type="similarity">
    <text evidence="1">Belongs to the glycosyl hydrolase 2 family.</text>
</comment>
<dbReference type="STRING" id="1075417.SAMN05421823_101584"/>
<keyword evidence="3" id="KW-0326">Glycosidase</keyword>
<dbReference type="InterPro" id="IPR008979">
    <property type="entry name" value="Galactose-bd-like_sf"/>
</dbReference>
<evidence type="ECO:0000259" key="5">
    <source>
        <dbReference type="Pfam" id="PF00703"/>
    </source>
</evidence>
<evidence type="ECO:0000256" key="1">
    <source>
        <dbReference type="ARBA" id="ARBA00007401"/>
    </source>
</evidence>
<dbReference type="SUPFAM" id="SSF49303">
    <property type="entry name" value="beta-Galactosidase/glucuronidase domain"/>
    <property type="match status" value="1"/>
</dbReference>
<dbReference type="Pfam" id="PF02837">
    <property type="entry name" value="Glyco_hydro_2_N"/>
    <property type="match status" value="1"/>
</dbReference>
<dbReference type="GO" id="GO:0004553">
    <property type="term" value="F:hydrolase activity, hydrolyzing O-glycosyl compounds"/>
    <property type="evidence" value="ECO:0007669"/>
    <property type="project" value="InterPro"/>
</dbReference>
<dbReference type="OrthoDB" id="9814867at2"/>
<dbReference type="InterPro" id="IPR017853">
    <property type="entry name" value="GH"/>
</dbReference>
<proteinExistence type="inferred from homology"/>
<dbReference type="GO" id="GO:0005975">
    <property type="term" value="P:carbohydrate metabolic process"/>
    <property type="evidence" value="ECO:0007669"/>
    <property type="project" value="InterPro"/>
</dbReference>
<keyword evidence="2 7" id="KW-0378">Hydrolase</keyword>
<dbReference type="Proteomes" id="UP000198510">
    <property type="component" value="Unassembled WGS sequence"/>
</dbReference>
<evidence type="ECO:0000259" key="6">
    <source>
        <dbReference type="Pfam" id="PF02837"/>
    </source>
</evidence>
<feature type="domain" description="Glycoside hydrolase family 2 immunoglobulin-like beta-sandwich" evidence="5">
    <location>
        <begin position="225"/>
        <end position="330"/>
    </location>
</feature>
<dbReference type="Gene3D" id="2.60.120.260">
    <property type="entry name" value="Galactose-binding domain-like"/>
    <property type="match status" value="1"/>
</dbReference>